<feature type="domain" description="Schlafen AlbA-2" evidence="1">
    <location>
        <begin position="19"/>
        <end position="139"/>
    </location>
</feature>
<evidence type="ECO:0000313" key="2">
    <source>
        <dbReference type="EMBL" id="QCD35498.1"/>
    </source>
</evidence>
<dbReference type="Gene3D" id="3.30.565.60">
    <property type="match status" value="1"/>
</dbReference>
<sequence length="482" mass="55230">MNTLGLTQLLDKLVSLPQETEWVEFKHNFHSEEEIGQRLSALSNSAALLNKPFGYLVFGVEDGTHKIVGTSFKAKRHKKGNEELEMWLLNRLNPRIDIECFEFDYEEEHISLYRIPAATERPVTFLNTAYIRVGSLTKPLIGYPEKEAKLWRKNRSKTLDKTVVKECGSSADITRLLSVETYYDRLKIPMPQTVDSIIDRFISEKFIIATLTGYGITELGAILLAKDLRDFDNLYRKAMRVIVYNGKSKVETVREQGFEQGYAVCFPKMIDWVNGQLPANEEIGKALREDVRMYPEIAIREVSANMIIHQDFSVLGFPMIEIYSDRVEISSPGQPLISTDRFIDEYQSRNEELADIMRRMGFCEEKGSGMDKALSAIEKYQLPPIKYRVSDIRTTIILSAYKTWSQTSKEERVQACYQHACLKYLANEMLTNKSLRERLGVDEKNYPLVSIVIKEALAQGLIKVGTPEGTNRRDIAYIPSWG</sequence>
<protein>
    <submittedName>
        <fullName evidence="2">Transcriptional regulator</fullName>
    </submittedName>
</protein>
<dbReference type="PANTHER" id="PTHR30595:SF6">
    <property type="entry name" value="SCHLAFEN ALBA-2 DOMAIN-CONTAINING PROTEIN"/>
    <property type="match status" value="1"/>
</dbReference>
<name>A0A4P7VPD7_9BACT</name>
<dbReference type="KEGG" id="mgod:E7746_06120"/>
<dbReference type="InterPro" id="IPR038461">
    <property type="entry name" value="Schlafen_AlbA_2_dom_sf"/>
</dbReference>
<dbReference type="Pfam" id="PF13749">
    <property type="entry name" value="HATPase_c_4"/>
    <property type="match status" value="1"/>
</dbReference>
<proteinExistence type="predicted"/>
<dbReference type="InterPro" id="IPR007421">
    <property type="entry name" value="Schlafen_AlbA_2_dom"/>
</dbReference>
<reference evidence="2 3" key="1">
    <citation type="submission" date="2019-02" db="EMBL/GenBank/DDBJ databases">
        <title>Isolation and identification of novel species under the genus Muribaculum.</title>
        <authorList>
            <person name="Miyake S."/>
            <person name="Ding Y."/>
            <person name="Low A."/>
            <person name="Soh M."/>
            <person name="Seedorf H."/>
        </authorList>
    </citation>
    <scope>NUCLEOTIDE SEQUENCE [LARGE SCALE GENOMIC DNA]</scope>
    <source>
        <strain evidence="2 3">TLL-A4</strain>
    </source>
</reference>
<accession>A0A4P7VPD7</accession>
<dbReference type="Gene3D" id="3.30.950.30">
    <property type="entry name" value="Schlafen, AAA domain"/>
    <property type="match status" value="1"/>
</dbReference>
<dbReference type="InterPro" id="IPR038475">
    <property type="entry name" value="RecG_C_sf"/>
</dbReference>
<dbReference type="OrthoDB" id="1120869at2"/>
<evidence type="ECO:0000313" key="3">
    <source>
        <dbReference type="Proteomes" id="UP000297031"/>
    </source>
</evidence>
<evidence type="ECO:0000259" key="1">
    <source>
        <dbReference type="Pfam" id="PF04326"/>
    </source>
</evidence>
<dbReference type="EMBL" id="CP039393">
    <property type="protein sequence ID" value="QCD35498.1"/>
    <property type="molecule type" value="Genomic_DNA"/>
</dbReference>
<dbReference type="Proteomes" id="UP000297031">
    <property type="component" value="Chromosome"/>
</dbReference>
<dbReference type="RefSeq" id="WP_136410206.1">
    <property type="nucleotide sequence ID" value="NZ_CP039393.1"/>
</dbReference>
<dbReference type="Pfam" id="PF04326">
    <property type="entry name" value="SLFN_AlbA_2"/>
    <property type="match status" value="1"/>
</dbReference>
<dbReference type="PANTHER" id="PTHR30595">
    <property type="entry name" value="GLPR-RELATED TRANSCRIPTIONAL REPRESSOR"/>
    <property type="match status" value="1"/>
</dbReference>
<dbReference type="AlphaFoldDB" id="A0A4P7VPD7"/>
<organism evidence="2 3">
    <name type="scientific">Muribaculum gordoncarteri</name>
    <dbReference type="NCBI Taxonomy" id="2530390"/>
    <lineage>
        <taxon>Bacteria</taxon>
        <taxon>Pseudomonadati</taxon>
        <taxon>Bacteroidota</taxon>
        <taxon>Bacteroidia</taxon>
        <taxon>Bacteroidales</taxon>
        <taxon>Muribaculaceae</taxon>
        <taxon>Muribaculum</taxon>
    </lineage>
</organism>
<keyword evidence="3" id="KW-1185">Reference proteome</keyword>
<gene>
    <name evidence="2" type="ORF">E7746_06120</name>
</gene>